<dbReference type="InterPro" id="IPR000182">
    <property type="entry name" value="GNAT_dom"/>
</dbReference>
<evidence type="ECO:0000313" key="4">
    <source>
        <dbReference type="EMBL" id="KAK9817012.1"/>
    </source>
</evidence>
<keyword evidence="2" id="KW-0012">Acyltransferase</keyword>
<evidence type="ECO:0000313" key="5">
    <source>
        <dbReference type="Proteomes" id="UP001489004"/>
    </source>
</evidence>
<dbReference type="InterPro" id="IPR016181">
    <property type="entry name" value="Acyl_CoA_acyltransferase"/>
</dbReference>
<accession>A0AAW1Q7T1</accession>
<evidence type="ECO:0000256" key="1">
    <source>
        <dbReference type="ARBA" id="ARBA00022679"/>
    </source>
</evidence>
<feature type="domain" description="N-acetyltransferase" evidence="3">
    <location>
        <begin position="86"/>
        <end position="246"/>
    </location>
</feature>
<comment type="caution">
    <text evidence="4">The sequence shown here is derived from an EMBL/GenBank/DDBJ whole genome shotgun (WGS) entry which is preliminary data.</text>
</comment>
<evidence type="ECO:0000259" key="3">
    <source>
        <dbReference type="PROSITE" id="PS51186"/>
    </source>
</evidence>
<dbReference type="Pfam" id="PF00583">
    <property type="entry name" value="Acetyltransf_1"/>
    <property type="match status" value="1"/>
</dbReference>
<dbReference type="Proteomes" id="UP001489004">
    <property type="component" value="Unassembled WGS sequence"/>
</dbReference>
<dbReference type="PANTHER" id="PTHR43626">
    <property type="entry name" value="ACYL-COA N-ACYLTRANSFERASE"/>
    <property type="match status" value="1"/>
</dbReference>
<evidence type="ECO:0000256" key="2">
    <source>
        <dbReference type="ARBA" id="ARBA00023315"/>
    </source>
</evidence>
<dbReference type="SUPFAM" id="SSF55729">
    <property type="entry name" value="Acyl-CoA N-acyltransferases (Nat)"/>
    <property type="match status" value="1"/>
</dbReference>
<dbReference type="AlphaFoldDB" id="A0AAW1Q7T1"/>
<sequence length="266" mass="29693">MSWHRPCRFCSWRTTLRPRTHGVASSYQYAVSPSPKGNTLPRITYSYDRQDVRVEELAMLLGSCWQPVNSEQGLTTRLVMAGADSRRVGTALDNSVALVAAFAREDQLPCVQPGTANFEEGDEETWQWVAARRRRTCQRRLVGFARAIGDTTLVATIHDVVVLPELQGVGLGRSLLRRLASQICRLGATDIGALVPPQTEAFFHACAFAPDREGSQPMAWTPPSERGHHLDWPTFQPDVRLHELLQTKLAAPKSMDTSRTRSNNRT</sequence>
<protein>
    <recommendedName>
        <fullName evidence="3">N-acetyltransferase domain-containing protein</fullName>
    </recommendedName>
</protein>
<dbReference type="CDD" id="cd04301">
    <property type="entry name" value="NAT_SF"/>
    <property type="match status" value="1"/>
</dbReference>
<dbReference type="EMBL" id="JALJOR010000005">
    <property type="protein sequence ID" value="KAK9817012.1"/>
    <property type="molecule type" value="Genomic_DNA"/>
</dbReference>
<dbReference type="InterPro" id="IPR045039">
    <property type="entry name" value="NSI-like"/>
</dbReference>
<dbReference type="PROSITE" id="PS51186">
    <property type="entry name" value="GNAT"/>
    <property type="match status" value="1"/>
</dbReference>
<name>A0AAW1Q7T1_9CHLO</name>
<organism evidence="4 5">
    <name type="scientific">[Myrmecia] bisecta</name>
    <dbReference type="NCBI Taxonomy" id="41462"/>
    <lineage>
        <taxon>Eukaryota</taxon>
        <taxon>Viridiplantae</taxon>
        <taxon>Chlorophyta</taxon>
        <taxon>core chlorophytes</taxon>
        <taxon>Trebouxiophyceae</taxon>
        <taxon>Trebouxiales</taxon>
        <taxon>Trebouxiaceae</taxon>
        <taxon>Myrmecia</taxon>
    </lineage>
</organism>
<keyword evidence="5" id="KW-1185">Reference proteome</keyword>
<proteinExistence type="predicted"/>
<keyword evidence="1" id="KW-0808">Transferase</keyword>
<reference evidence="4 5" key="1">
    <citation type="journal article" date="2024" name="Nat. Commun.">
        <title>Phylogenomics reveals the evolutionary origins of lichenization in chlorophyte algae.</title>
        <authorList>
            <person name="Puginier C."/>
            <person name="Libourel C."/>
            <person name="Otte J."/>
            <person name="Skaloud P."/>
            <person name="Haon M."/>
            <person name="Grisel S."/>
            <person name="Petersen M."/>
            <person name="Berrin J.G."/>
            <person name="Delaux P.M."/>
            <person name="Dal Grande F."/>
            <person name="Keller J."/>
        </authorList>
    </citation>
    <scope>NUCLEOTIDE SEQUENCE [LARGE SCALE GENOMIC DNA]</scope>
    <source>
        <strain evidence="4 5">SAG 2043</strain>
    </source>
</reference>
<dbReference type="PANTHER" id="PTHR43626:SF4">
    <property type="entry name" value="GCN5-RELATED N-ACETYLTRANSFERASE 2, CHLOROPLASTIC"/>
    <property type="match status" value="1"/>
</dbReference>
<dbReference type="GO" id="GO:0008080">
    <property type="term" value="F:N-acetyltransferase activity"/>
    <property type="evidence" value="ECO:0007669"/>
    <property type="project" value="InterPro"/>
</dbReference>
<dbReference type="Gene3D" id="3.40.630.30">
    <property type="match status" value="1"/>
</dbReference>
<gene>
    <name evidence="4" type="ORF">WJX72_008304</name>
</gene>
<dbReference type="GO" id="GO:0005737">
    <property type="term" value="C:cytoplasm"/>
    <property type="evidence" value="ECO:0007669"/>
    <property type="project" value="TreeGrafter"/>
</dbReference>